<accession>A0A919W6X6</accession>
<sequence>MPTTQADPIDDRETRRPDMEVMLRSLPAPHQEIIVATYFGHRTAHQAAEHLGLSPAVAKARLYEAMRSLSGMVDTCWPGPAEPSVAGNTARRIWRMNIPKRRTAAR</sequence>
<dbReference type="RefSeq" id="WP_246607885.1">
    <property type="nucleotide sequence ID" value="NZ_BOQN01000093.1"/>
</dbReference>
<dbReference type="InterPro" id="IPR036388">
    <property type="entry name" value="WH-like_DNA-bd_sf"/>
</dbReference>
<dbReference type="Gene3D" id="1.10.10.10">
    <property type="entry name" value="Winged helix-like DNA-binding domain superfamily/Winged helix DNA-binding domain"/>
    <property type="match status" value="1"/>
</dbReference>
<dbReference type="GO" id="GO:0006352">
    <property type="term" value="P:DNA-templated transcription initiation"/>
    <property type="evidence" value="ECO:0007669"/>
    <property type="project" value="InterPro"/>
</dbReference>
<keyword evidence="4" id="KW-0804">Transcription</keyword>
<comment type="similarity">
    <text evidence="1">Belongs to the sigma-70 factor family. ECF subfamily.</text>
</comment>
<feature type="domain" description="RNA polymerase sigma factor 70 region 4 type 2" evidence="5">
    <location>
        <begin position="21"/>
        <end position="69"/>
    </location>
</feature>
<evidence type="ECO:0000313" key="6">
    <source>
        <dbReference type="EMBL" id="GIM95465.1"/>
    </source>
</evidence>
<organism evidence="6 7">
    <name type="scientific">Paractinoplanes toevensis</name>
    <dbReference type="NCBI Taxonomy" id="571911"/>
    <lineage>
        <taxon>Bacteria</taxon>
        <taxon>Bacillati</taxon>
        <taxon>Actinomycetota</taxon>
        <taxon>Actinomycetes</taxon>
        <taxon>Micromonosporales</taxon>
        <taxon>Micromonosporaceae</taxon>
        <taxon>Paractinoplanes</taxon>
    </lineage>
</organism>
<comment type="caution">
    <text evidence="6">The sequence shown here is derived from an EMBL/GenBank/DDBJ whole genome shotgun (WGS) entry which is preliminary data.</text>
</comment>
<dbReference type="Proteomes" id="UP000677082">
    <property type="component" value="Unassembled WGS sequence"/>
</dbReference>
<evidence type="ECO:0000256" key="2">
    <source>
        <dbReference type="ARBA" id="ARBA00023015"/>
    </source>
</evidence>
<keyword evidence="3" id="KW-0731">Sigma factor</keyword>
<dbReference type="InterPro" id="IPR013249">
    <property type="entry name" value="RNA_pol_sigma70_r4_t2"/>
</dbReference>
<evidence type="ECO:0000256" key="1">
    <source>
        <dbReference type="ARBA" id="ARBA00010641"/>
    </source>
</evidence>
<evidence type="ECO:0000313" key="7">
    <source>
        <dbReference type="Proteomes" id="UP000677082"/>
    </source>
</evidence>
<dbReference type="GO" id="GO:0016987">
    <property type="term" value="F:sigma factor activity"/>
    <property type="evidence" value="ECO:0007669"/>
    <property type="project" value="UniProtKB-KW"/>
</dbReference>
<dbReference type="InterPro" id="IPR013324">
    <property type="entry name" value="RNA_pol_sigma_r3/r4-like"/>
</dbReference>
<evidence type="ECO:0000256" key="4">
    <source>
        <dbReference type="ARBA" id="ARBA00023163"/>
    </source>
</evidence>
<name>A0A919W6X6_9ACTN</name>
<keyword evidence="2" id="KW-0805">Transcription regulation</keyword>
<gene>
    <name evidence="6" type="ORF">Ato02nite_072580</name>
</gene>
<dbReference type="AlphaFoldDB" id="A0A919W6X6"/>
<dbReference type="EMBL" id="BOQN01000093">
    <property type="protein sequence ID" value="GIM95465.1"/>
    <property type="molecule type" value="Genomic_DNA"/>
</dbReference>
<dbReference type="GO" id="GO:0003677">
    <property type="term" value="F:DNA binding"/>
    <property type="evidence" value="ECO:0007669"/>
    <property type="project" value="InterPro"/>
</dbReference>
<proteinExistence type="inferred from homology"/>
<keyword evidence="7" id="KW-1185">Reference proteome</keyword>
<dbReference type="SUPFAM" id="SSF88659">
    <property type="entry name" value="Sigma3 and sigma4 domains of RNA polymerase sigma factors"/>
    <property type="match status" value="1"/>
</dbReference>
<protein>
    <recommendedName>
        <fullName evidence="5">RNA polymerase sigma factor 70 region 4 type 2 domain-containing protein</fullName>
    </recommendedName>
</protein>
<evidence type="ECO:0000256" key="3">
    <source>
        <dbReference type="ARBA" id="ARBA00023082"/>
    </source>
</evidence>
<dbReference type="Pfam" id="PF08281">
    <property type="entry name" value="Sigma70_r4_2"/>
    <property type="match status" value="1"/>
</dbReference>
<reference evidence="6 7" key="1">
    <citation type="submission" date="2021-03" db="EMBL/GenBank/DDBJ databases">
        <title>Whole genome shotgun sequence of Actinoplanes toevensis NBRC 105298.</title>
        <authorList>
            <person name="Komaki H."/>
            <person name="Tamura T."/>
        </authorList>
    </citation>
    <scope>NUCLEOTIDE SEQUENCE [LARGE SCALE GENOMIC DNA]</scope>
    <source>
        <strain evidence="6 7">NBRC 105298</strain>
    </source>
</reference>
<evidence type="ECO:0000259" key="5">
    <source>
        <dbReference type="Pfam" id="PF08281"/>
    </source>
</evidence>